<dbReference type="SUPFAM" id="SSF140931">
    <property type="entry name" value="Fic-like"/>
    <property type="match status" value="1"/>
</dbReference>
<dbReference type="InterPro" id="IPR036597">
    <property type="entry name" value="Fido-like_dom_sf"/>
</dbReference>
<keyword evidence="3" id="KW-1185">Reference proteome</keyword>
<dbReference type="GO" id="GO:0016301">
    <property type="term" value="F:kinase activity"/>
    <property type="evidence" value="ECO:0007669"/>
    <property type="project" value="InterPro"/>
</dbReference>
<dbReference type="eggNOG" id="COG3654">
    <property type="taxonomic scope" value="Bacteria"/>
</dbReference>
<dbReference type="PIRSF" id="PIRSF018297">
    <property type="entry name" value="Doc"/>
    <property type="match status" value="1"/>
</dbReference>
<feature type="domain" description="Fido" evidence="1">
    <location>
        <begin position="4"/>
        <end position="122"/>
    </location>
</feature>
<sequence length="125" mass="14309">MKRLTKEQVMLLHKELVKESGGSAEIRDEGLLDSALNAPFQTFDDAELYPTIIEKAARLGYSLIKNHAFVDGNKRIGTHTMLVFLSLNHIEVEYDDDELIQMILGIAAGEMDDRQLQEWLWKHII</sequence>
<dbReference type="EMBL" id="AWVF01000356">
    <property type="protein sequence ID" value="ERJ90591.1"/>
    <property type="molecule type" value="Genomic_DNA"/>
</dbReference>
<dbReference type="PANTHER" id="PTHR39426">
    <property type="entry name" value="HOMOLOGY TO DEATH-ON-CURING PROTEIN OF PHAGE P1"/>
    <property type="match status" value="1"/>
</dbReference>
<dbReference type="Pfam" id="PF02661">
    <property type="entry name" value="Fic"/>
    <property type="match status" value="1"/>
</dbReference>
<name>U2JWE6_9FIRM</name>
<dbReference type="HOGENOM" id="CLU_115697_4_1_9"/>
<dbReference type="AlphaFoldDB" id="U2JWE6"/>
<dbReference type="RefSeq" id="WP_021681004.1">
    <property type="nucleotide sequence ID" value="NZ_KI260325.1"/>
</dbReference>
<dbReference type="Proteomes" id="UP000016662">
    <property type="component" value="Unassembled WGS sequence"/>
</dbReference>
<gene>
    <name evidence="2" type="ORF">RUMCAL_02818</name>
</gene>
<dbReference type="InterPro" id="IPR053737">
    <property type="entry name" value="Type_II_TA_Toxin"/>
</dbReference>
<evidence type="ECO:0000313" key="3">
    <source>
        <dbReference type="Proteomes" id="UP000016662"/>
    </source>
</evidence>
<dbReference type="PANTHER" id="PTHR39426:SF1">
    <property type="entry name" value="HOMOLOGY TO DEATH-ON-CURING PROTEIN OF PHAGE P1"/>
    <property type="match status" value="1"/>
</dbReference>
<dbReference type="OrthoDB" id="9802752at2"/>
<dbReference type="Gene3D" id="1.20.120.1870">
    <property type="entry name" value="Fic/DOC protein, Fido domain"/>
    <property type="match status" value="1"/>
</dbReference>
<accession>U2JWE6</accession>
<reference evidence="2 3" key="1">
    <citation type="submission" date="2013-07" db="EMBL/GenBank/DDBJ databases">
        <authorList>
            <person name="Weinstock G."/>
            <person name="Sodergren E."/>
            <person name="Wylie T."/>
            <person name="Fulton L."/>
            <person name="Fulton R."/>
            <person name="Fronick C."/>
            <person name="O'Laughlin M."/>
            <person name="Godfrey J."/>
            <person name="Miner T."/>
            <person name="Herter B."/>
            <person name="Appelbaum E."/>
            <person name="Cordes M."/>
            <person name="Lek S."/>
            <person name="Wollam A."/>
            <person name="Pepin K.H."/>
            <person name="Palsikar V.B."/>
            <person name="Mitreva M."/>
            <person name="Wilson R.K."/>
        </authorList>
    </citation>
    <scope>NUCLEOTIDE SEQUENCE [LARGE SCALE GENOMIC DNA]</scope>
    <source>
        <strain evidence="2 3">ATCC 27760</strain>
    </source>
</reference>
<organism evidence="2 3">
    <name type="scientific">Ruminococcus callidus ATCC 27760</name>
    <dbReference type="NCBI Taxonomy" id="411473"/>
    <lineage>
        <taxon>Bacteria</taxon>
        <taxon>Bacillati</taxon>
        <taxon>Bacillota</taxon>
        <taxon>Clostridia</taxon>
        <taxon>Eubacteriales</taxon>
        <taxon>Oscillospiraceae</taxon>
        <taxon>Ruminococcus</taxon>
    </lineage>
</organism>
<dbReference type="InterPro" id="IPR003812">
    <property type="entry name" value="Fido"/>
</dbReference>
<evidence type="ECO:0000259" key="1">
    <source>
        <dbReference type="PROSITE" id="PS51459"/>
    </source>
</evidence>
<comment type="caution">
    <text evidence="2">The sequence shown here is derived from an EMBL/GenBank/DDBJ whole genome shotgun (WGS) entry which is preliminary data.</text>
</comment>
<dbReference type="PROSITE" id="PS51459">
    <property type="entry name" value="FIDO"/>
    <property type="match status" value="1"/>
</dbReference>
<dbReference type="InterPro" id="IPR006440">
    <property type="entry name" value="Doc"/>
</dbReference>
<evidence type="ECO:0000313" key="2">
    <source>
        <dbReference type="EMBL" id="ERJ90591.1"/>
    </source>
</evidence>
<dbReference type="NCBIfam" id="TIGR01550">
    <property type="entry name" value="DOC_P1"/>
    <property type="match status" value="1"/>
</dbReference>
<proteinExistence type="predicted"/>
<protein>
    <submittedName>
        <fullName evidence="2">Death-on-curing family protein</fullName>
    </submittedName>
</protein>
<dbReference type="STRING" id="411473.RUMCAL_02818"/>
<dbReference type="PATRIC" id="fig|411473.3.peg.2363"/>